<keyword evidence="1" id="KW-1133">Transmembrane helix</keyword>
<proteinExistence type="predicted"/>
<sequence>MGLLIYMLGSTVALYVLFPVIWNALRRWLIAKESAFYDLRFLGVPRPTESKLKGTAVICGGSYAGLFAARVCHDHFERVVILEAETWLNTEDARRTDSWEQQAKRTRVAQYDGLQGTQPFVHDAMKQLYPNLNEECAAADIKITAWDWNTYFWGNYIKSPSRWYGGSLPKCLYAGRRGLETLARRLTLNHKLYPNIEQIIGTVTGINVNDEHPGLLKEVSYRDAEGKTRTIDAALVVDATGSTQAGIKWLKRLGFAEDIQQESYDPKMHYATFEFAIPPGLAARLPVPGGFDQESGSIFVHSPDASRDHRFFGLIRNEGGRVHVCCGVWGGGDVPTSLEGVKDYAKALVVDKPLPSWIFEFIDLLHEVQDSMTVHFIRVGPSYWNRFENCRKLPDNFIALGDSVSRINPVYGHGVAKALTGASCLNVLLQNEYSIPTGLSKCFFAMQATKIASMWTGPKLFDYAYMTTTPAAGETHKFGALLRWYMGHLQRLRIATGDEQAGVAVYRTLAMLDGASIDLLHPLLVVKVLWHAYWK</sequence>
<reference evidence="2 3" key="1">
    <citation type="journal article" date="2015" name="Fungal Genet. Biol.">
        <title>Evolution of novel wood decay mechanisms in Agaricales revealed by the genome sequences of Fistulina hepatica and Cylindrobasidium torrendii.</title>
        <authorList>
            <person name="Floudas D."/>
            <person name="Held B.W."/>
            <person name="Riley R."/>
            <person name="Nagy L.G."/>
            <person name="Koehler G."/>
            <person name="Ransdell A.S."/>
            <person name="Younus H."/>
            <person name="Chow J."/>
            <person name="Chiniquy J."/>
            <person name="Lipzen A."/>
            <person name="Tritt A."/>
            <person name="Sun H."/>
            <person name="Haridas S."/>
            <person name="LaButti K."/>
            <person name="Ohm R.A."/>
            <person name="Kues U."/>
            <person name="Blanchette R.A."/>
            <person name="Grigoriev I.V."/>
            <person name="Minto R.E."/>
            <person name="Hibbett D.S."/>
        </authorList>
    </citation>
    <scope>NUCLEOTIDE SEQUENCE [LARGE SCALE GENOMIC DNA]</scope>
    <source>
        <strain evidence="2 3">FP15055 ss-10</strain>
    </source>
</reference>
<dbReference type="SUPFAM" id="SSF51905">
    <property type="entry name" value="FAD/NAD(P)-binding domain"/>
    <property type="match status" value="1"/>
</dbReference>
<keyword evidence="1" id="KW-0472">Membrane</keyword>
<dbReference type="Gene3D" id="3.50.50.60">
    <property type="entry name" value="FAD/NAD(P)-binding domain"/>
    <property type="match status" value="1"/>
</dbReference>
<accession>A0A0D7B1W4</accession>
<dbReference type="EMBL" id="KN880634">
    <property type="protein sequence ID" value="KIY64472.1"/>
    <property type="molecule type" value="Genomic_DNA"/>
</dbReference>
<protein>
    <recommendedName>
        <fullName evidence="4">FAD/NAD(P)-binding domain-containing protein</fullName>
    </recommendedName>
</protein>
<name>A0A0D7B1W4_9AGAR</name>
<evidence type="ECO:0000256" key="1">
    <source>
        <dbReference type="SAM" id="Phobius"/>
    </source>
</evidence>
<keyword evidence="3" id="KW-1185">Reference proteome</keyword>
<evidence type="ECO:0008006" key="4">
    <source>
        <dbReference type="Google" id="ProtNLM"/>
    </source>
</evidence>
<dbReference type="AlphaFoldDB" id="A0A0D7B1W4"/>
<organism evidence="2 3">
    <name type="scientific">Cylindrobasidium torrendii FP15055 ss-10</name>
    <dbReference type="NCBI Taxonomy" id="1314674"/>
    <lineage>
        <taxon>Eukaryota</taxon>
        <taxon>Fungi</taxon>
        <taxon>Dikarya</taxon>
        <taxon>Basidiomycota</taxon>
        <taxon>Agaricomycotina</taxon>
        <taxon>Agaricomycetes</taxon>
        <taxon>Agaricomycetidae</taxon>
        <taxon>Agaricales</taxon>
        <taxon>Marasmiineae</taxon>
        <taxon>Physalacriaceae</taxon>
        <taxon>Cylindrobasidium</taxon>
    </lineage>
</organism>
<evidence type="ECO:0000313" key="3">
    <source>
        <dbReference type="Proteomes" id="UP000054007"/>
    </source>
</evidence>
<dbReference type="OrthoDB" id="10051892at2759"/>
<gene>
    <name evidence="2" type="ORF">CYLTODRAFT_380853</name>
</gene>
<keyword evidence="1" id="KW-0812">Transmembrane</keyword>
<evidence type="ECO:0000313" key="2">
    <source>
        <dbReference type="EMBL" id="KIY64472.1"/>
    </source>
</evidence>
<feature type="transmembrane region" description="Helical" evidence="1">
    <location>
        <begin position="6"/>
        <end position="25"/>
    </location>
</feature>
<dbReference type="InterPro" id="IPR036188">
    <property type="entry name" value="FAD/NAD-bd_sf"/>
</dbReference>
<dbReference type="Proteomes" id="UP000054007">
    <property type="component" value="Unassembled WGS sequence"/>
</dbReference>